<dbReference type="AlphaFoldDB" id="A0A5C5GEH9"/>
<name>A0A5C5GEH9_9RHOB</name>
<organism evidence="2 3">
    <name type="scientific">Pelagovum pacificum</name>
    <dbReference type="NCBI Taxonomy" id="2588711"/>
    <lineage>
        <taxon>Bacteria</taxon>
        <taxon>Pseudomonadati</taxon>
        <taxon>Pseudomonadota</taxon>
        <taxon>Alphaproteobacteria</taxon>
        <taxon>Rhodobacterales</taxon>
        <taxon>Paracoccaceae</taxon>
        <taxon>Pelagovum</taxon>
    </lineage>
</organism>
<sequence>MSNNDSFVEEVSEAVRRDRLFATFRKYGWIAGLVVIAIVGGAAWSEYTKARDAAEAEALGDALLVANEADDAEERAAALTQVEADGGARAVAGMLSAGALEEAGDAAAAAQLLRDLSSAADVPPLYRDLAALKAVMVDPDMPPEEKVNALDSLAQPGAPFQLLAKEQQAYAQVAAGDRETALGTLRSIVDDAGVSQGLRDRAQTLIVALGGDVTDGGAAPEE</sequence>
<reference evidence="2 3" key="1">
    <citation type="submission" date="2019-06" db="EMBL/GenBank/DDBJ databases">
        <title>Genome of new Rhodobacteraceae sp. SM1903.</title>
        <authorList>
            <person name="Ren X."/>
        </authorList>
    </citation>
    <scope>NUCLEOTIDE SEQUENCE [LARGE SCALE GENOMIC DNA]</scope>
    <source>
        <strain evidence="2 3">SM1903</strain>
    </source>
</reference>
<evidence type="ECO:0008006" key="4">
    <source>
        <dbReference type="Google" id="ProtNLM"/>
    </source>
</evidence>
<feature type="transmembrane region" description="Helical" evidence="1">
    <location>
        <begin position="27"/>
        <end position="44"/>
    </location>
</feature>
<dbReference type="RefSeq" id="WP_140193124.1">
    <property type="nucleotide sequence ID" value="NZ_CP065915.1"/>
</dbReference>
<keyword evidence="1" id="KW-0472">Membrane</keyword>
<keyword evidence="3" id="KW-1185">Reference proteome</keyword>
<evidence type="ECO:0000313" key="3">
    <source>
        <dbReference type="Proteomes" id="UP000314011"/>
    </source>
</evidence>
<accession>A0A5C5GEH9</accession>
<comment type="caution">
    <text evidence="2">The sequence shown here is derived from an EMBL/GenBank/DDBJ whole genome shotgun (WGS) entry which is preliminary data.</text>
</comment>
<dbReference type="OrthoDB" id="7173339at2"/>
<keyword evidence="1" id="KW-1133">Transmembrane helix</keyword>
<keyword evidence="1" id="KW-0812">Transmembrane</keyword>
<gene>
    <name evidence="2" type="ORF">FHY64_03915</name>
</gene>
<dbReference type="Proteomes" id="UP000314011">
    <property type="component" value="Unassembled WGS sequence"/>
</dbReference>
<dbReference type="EMBL" id="VFFF01000001">
    <property type="protein sequence ID" value="TNY32447.1"/>
    <property type="molecule type" value="Genomic_DNA"/>
</dbReference>
<evidence type="ECO:0000256" key="1">
    <source>
        <dbReference type="SAM" id="Phobius"/>
    </source>
</evidence>
<proteinExistence type="predicted"/>
<evidence type="ECO:0000313" key="2">
    <source>
        <dbReference type="EMBL" id="TNY32447.1"/>
    </source>
</evidence>
<protein>
    <recommendedName>
        <fullName evidence="4">Tetratricopeptide repeat protein</fullName>
    </recommendedName>
</protein>